<dbReference type="InterPro" id="IPR046342">
    <property type="entry name" value="CBS_dom_sf"/>
</dbReference>
<feature type="domain" description="CBS" evidence="3">
    <location>
        <begin position="73"/>
        <end position="128"/>
    </location>
</feature>
<proteinExistence type="predicted"/>
<evidence type="ECO:0000256" key="2">
    <source>
        <dbReference type="PROSITE-ProRule" id="PRU00703"/>
    </source>
</evidence>
<dbReference type="PROSITE" id="PS51371">
    <property type="entry name" value="CBS"/>
    <property type="match status" value="2"/>
</dbReference>
<dbReference type="PANTHER" id="PTHR43080:SF2">
    <property type="entry name" value="CBS DOMAIN-CONTAINING PROTEIN"/>
    <property type="match status" value="1"/>
</dbReference>
<dbReference type="CDD" id="cd04622">
    <property type="entry name" value="CBS_pair_HRP1_like"/>
    <property type="match status" value="1"/>
</dbReference>
<evidence type="ECO:0000259" key="3">
    <source>
        <dbReference type="PROSITE" id="PS51371"/>
    </source>
</evidence>
<dbReference type="EMBL" id="LWSG01000046">
    <property type="protein sequence ID" value="OAS82143.1"/>
    <property type="molecule type" value="Genomic_DNA"/>
</dbReference>
<protein>
    <submittedName>
        <fullName evidence="4">CBS domain-containing protein</fullName>
    </submittedName>
</protein>
<dbReference type="SUPFAM" id="SSF54631">
    <property type="entry name" value="CBS-domain pair"/>
    <property type="match status" value="1"/>
</dbReference>
<comment type="caution">
    <text evidence="4">The sequence shown here is derived from an EMBL/GenBank/DDBJ whole genome shotgun (WGS) entry which is preliminary data.</text>
</comment>
<evidence type="ECO:0000313" key="5">
    <source>
        <dbReference type="Proteomes" id="UP000078534"/>
    </source>
</evidence>
<dbReference type="AlphaFoldDB" id="A0A179SPA9"/>
<sequence>MIVNITEVMTINAESCTPESTCKEVAVKMKDLDVGVIPICDNQKLAGIITDRDLVLQGLANNLSSESTIAGLMSKDVVTGTKDMSIKEAANVMSQKKIRRLPIVEKGNLVGIVSLGDLAINNQSNQKAGNVLEEISMPAEPKR</sequence>
<dbReference type="SMART" id="SM00116">
    <property type="entry name" value="CBS"/>
    <property type="match status" value="2"/>
</dbReference>
<evidence type="ECO:0000256" key="1">
    <source>
        <dbReference type="ARBA" id="ARBA00023122"/>
    </source>
</evidence>
<evidence type="ECO:0000313" key="4">
    <source>
        <dbReference type="EMBL" id="OAS82143.1"/>
    </source>
</evidence>
<gene>
    <name evidence="4" type="ORF">A6K24_13895</name>
</gene>
<dbReference type="STRING" id="152268.A6K24_13895"/>
<dbReference type="RefSeq" id="WP_066340750.1">
    <property type="nucleotide sequence ID" value="NZ_LWSG01000046.1"/>
</dbReference>
<dbReference type="InterPro" id="IPR051257">
    <property type="entry name" value="Diverse_CBS-Domain"/>
</dbReference>
<reference evidence="5" key="1">
    <citation type="submission" date="2016-04" db="EMBL/GenBank/DDBJ databases">
        <authorList>
            <person name="Lyu Z."/>
            <person name="Lyu W."/>
        </authorList>
    </citation>
    <scope>NUCLEOTIDE SEQUENCE [LARGE SCALE GENOMIC DNA]</scope>
    <source>
        <strain evidence="5">C44</strain>
    </source>
</reference>
<dbReference type="Proteomes" id="UP000078534">
    <property type="component" value="Unassembled WGS sequence"/>
</dbReference>
<dbReference type="Pfam" id="PF00571">
    <property type="entry name" value="CBS"/>
    <property type="match status" value="2"/>
</dbReference>
<dbReference type="Gene3D" id="3.10.580.10">
    <property type="entry name" value="CBS-domain"/>
    <property type="match status" value="1"/>
</dbReference>
<feature type="domain" description="CBS" evidence="3">
    <location>
        <begin position="9"/>
        <end position="65"/>
    </location>
</feature>
<organism evidence="4 5">
    <name type="scientific">Metabacillus litoralis</name>
    <dbReference type="NCBI Taxonomy" id="152268"/>
    <lineage>
        <taxon>Bacteria</taxon>
        <taxon>Bacillati</taxon>
        <taxon>Bacillota</taxon>
        <taxon>Bacilli</taxon>
        <taxon>Bacillales</taxon>
        <taxon>Bacillaceae</taxon>
        <taxon>Metabacillus</taxon>
    </lineage>
</organism>
<dbReference type="PANTHER" id="PTHR43080">
    <property type="entry name" value="CBS DOMAIN-CONTAINING PROTEIN CBSX3, MITOCHONDRIAL"/>
    <property type="match status" value="1"/>
</dbReference>
<dbReference type="InterPro" id="IPR000644">
    <property type="entry name" value="CBS_dom"/>
</dbReference>
<name>A0A179SPA9_9BACI</name>
<keyword evidence="1 2" id="KW-0129">CBS domain</keyword>
<keyword evidence="5" id="KW-1185">Reference proteome</keyword>
<accession>A0A179SPA9</accession>